<keyword evidence="2" id="KW-0597">Phosphoprotein</keyword>
<feature type="domain" description="Response regulatory" evidence="3">
    <location>
        <begin position="6"/>
        <end position="122"/>
    </location>
</feature>
<reference evidence="5" key="2">
    <citation type="submission" date="2013-07" db="EMBL/GenBank/DDBJ databases">
        <authorList>
            <person name="Morais-Silva F.O."/>
            <person name="Rezende A.M."/>
            <person name="Pimentel C."/>
            <person name="Resende D.M."/>
            <person name="Santos C.I."/>
            <person name="Clemente C."/>
            <person name="de Oliveira L.M."/>
            <person name="da Silva S.M."/>
            <person name="Costa D.A."/>
            <person name="Varela-Raposo A."/>
            <person name="Horacio E.C.A."/>
            <person name="Matos M."/>
            <person name="Flores O."/>
            <person name="Ruiz J.C."/>
            <person name="Rodrigues-Pousada C."/>
        </authorList>
    </citation>
    <scope>NUCLEOTIDE SEQUENCE [LARGE SCALE GENOMIC DNA]</scope>
    <source>
        <strain evidence="5">ATCC 19364 / DSM 1382 / NCIMB 9332 / VKM B-1759</strain>
    </source>
</reference>
<dbReference type="SUPFAM" id="SSF52172">
    <property type="entry name" value="CheY-like"/>
    <property type="match status" value="1"/>
</dbReference>
<evidence type="ECO:0000256" key="2">
    <source>
        <dbReference type="PROSITE-ProRule" id="PRU00169"/>
    </source>
</evidence>
<dbReference type="PROSITE" id="PS50110">
    <property type="entry name" value="RESPONSE_REGULATORY"/>
    <property type="match status" value="1"/>
</dbReference>
<dbReference type="InterPro" id="IPR001932">
    <property type="entry name" value="PPM-type_phosphatase-like_dom"/>
</dbReference>
<dbReference type="Gene3D" id="3.60.40.10">
    <property type="entry name" value="PPM-type phosphatase domain"/>
    <property type="match status" value="1"/>
</dbReference>
<dbReference type="CDD" id="cd19920">
    <property type="entry name" value="REC_PA4781-like"/>
    <property type="match status" value="1"/>
</dbReference>
<dbReference type="eggNOG" id="COG3706">
    <property type="taxonomic scope" value="Bacteria"/>
</dbReference>
<proteinExistence type="predicted"/>
<dbReference type="eggNOG" id="COG2208">
    <property type="taxonomic scope" value="Bacteria"/>
</dbReference>
<gene>
    <name evidence="4" type="ORF">DGI_2997</name>
</gene>
<reference evidence="4 5" key="1">
    <citation type="journal article" date="2013" name="J. Bacteriol.">
        <title>Roles of HynAB and Ech, the only two hydrogenases found in the model sulfate reducer Desulfovibrio gigas.</title>
        <authorList>
            <person name="Morais-Silva F.O."/>
            <person name="Santos C.I."/>
            <person name="Rodrigues R."/>
            <person name="Pereira I.A."/>
            <person name="Rodrigues-Pousada C."/>
        </authorList>
    </citation>
    <scope>NUCLEOTIDE SEQUENCE [LARGE SCALE GENOMIC DNA]</scope>
    <source>
        <strain evidence="5">ATCC 19364 / DSM 1382 / NCIMB 9332 / VKM B-1759</strain>
    </source>
</reference>
<sequence>MSREPLVLVVDDEPLNVLVLQGLLKAEGFLVIAANNGETARELAVARQPDVILLDIMMPEESGFQTCGLLKLHPATLDIPIIFVSALTDVENKVKGLELGAVDYIGKPFEKAEVLARVRLHVKLARARKALVAEQAAKLQELADAQRAMLVRPEDVPQARFAVCYLPALEAGGDFYDVLPVKEGTCCYFVADICGHDLGSSFVTSSLKALLHQNSGPLFSPEETLKTMNSVLATVLFGGRFLTAQSLHVDRLRNRAVLVNAGHPAPVHLPRGGAPVLLEAQGDILGVFASVFLEPLQCAVAPGDRFLLYTDGLLERFRPPRRTLAAGQAALLESLARHAAAPLEECAWAVARDLGVPQHAAEDDTVLLLVEV</sequence>
<dbReference type="PANTHER" id="PTHR43156:SF2">
    <property type="entry name" value="STAGE II SPORULATION PROTEIN E"/>
    <property type="match status" value="1"/>
</dbReference>
<dbReference type="InterPro" id="IPR052016">
    <property type="entry name" value="Bact_Sigma-Reg"/>
</dbReference>
<dbReference type="GO" id="GO:0016791">
    <property type="term" value="F:phosphatase activity"/>
    <property type="evidence" value="ECO:0007669"/>
    <property type="project" value="TreeGrafter"/>
</dbReference>
<dbReference type="SMART" id="SM00448">
    <property type="entry name" value="REC"/>
    <property type="match status" value="1"/>
</dbReference>
<dbReference type="InterPro" id="IPR001789">
    <property type="entry name" value="Sig_transdc_resp-reg_receiver"/>
</dbReference>
<evidence type="ECO:0000259" key="3">
    <source>
        <dbReference type="PROSITE" id="PS50110"/>
    </source>
</evidence>
<keyword evidence="1" id="KW-0378">Hydrolase</keyword>
<accession>T2GDR7</accession>
<feature type="modified residue" description="4-aspartylphosphate" evidence="2">
    <location>
        <position position="55"/>
    </location>
</feature>
<evidence type="ECO:0000313" key="4">
    <source>
        <dbReference type="EMBL" id="AGW14720.1"/>
    </source>
</evidence>
<organism evidence="4 5">
    <name type="scientific">Megalodesulfovibrio gigas (strain ATCC 19364 / DSM 1382 / NCIMB 9332 / VKM B-1759)</name>
    <name type="common">Desulfovibrio gigas</name>
    <dbReference type="NCBI Taxonomy" id="1121448"/>
    <lineage>
        <taxon>Bacteria</taxon>
        <taxon>Pseudomonadati</taxon>
        <taxon>Thermodesulfobacteriota</taxon>
        <taxon>Desulfovibrionia</taxon>
        <taxon>Desulfovibrionales</taxon>
        <taxon>Desulfovibrionaceae</taxon>
        <taxon>Megalodesulfovibrio</taxon>
    </lineage>
</organism>
<dbReference type="GO" id="GO:0000160">
    <property type="term" value="P:phosphorelay signal transduction system"/>
    <property type="evidence" value="ECO:0007669"/>
    <property type="project" value="InterPro"/>
</dbReference>
<dbReference type="SUPFAM" id="SSF81606">
    <property type="entry name" value="PP2C-like"/>
    <property type="match status" value="1"/>
</dbReference>
<dbReference type="Pfam" id="PF07228">
    <property type="entry name" value="SpoIIE"/>
    <property type="match status" value="1"/>
</dbReference>
<dbReference type="KEGG" id="dgg:DGI_2997"/>
<protein>
    <submittedName>
        <fullName evidence="4">Putative response regulator receiver modulated serine phosphatase</fullName>
    </submittedName>
</protein>
<keyword evidence="5" id="KW-1185">Reference proteome</keyword>
<dbReference type="Pfam" id="PF00072">
    <property type="entry name" value="Response_reg"/>
    <property type="match status" value="1"/>
</dbReference>
<dbReference type="AlphaFoldDB" id="T2GDR7"/>
<dbReference type="SMART" id="SM00331">
    <property type="entry name" value="PP2C_SIG"/>
    <property type="match status" value="1"/>
</dbReference>
<dbReference type="InterPro" id="IPR011006">
    <property type="entry name" value="CheY-like_superfamily"/>
</dbReference>
<dbReference type="PANTHER" id="PTHR43156">
    <property type="entry name" value="STAGE II SPORULATION PROTEIN E-RELATED"/>
    <property type="match status" value="1"/>
</dbReference>
<dbReference type="Gene3D" id="3.40.50.2300">
    <property type="match status" value="1"/>
</dbReference>
<dbReference type="STRING" id="1121448.DGI_2997"/>
<dbReference type="EMBL" id="CP006585">
    <property type="protein sequence ID" value="AGW14720.1"/>
    <property type="molecule type" value="Genomic_DNA"/>
</dbReference>
<evidence type="ECO:0000313" key="5">
    <source>
        <dbReference type="Proteomes" id="UP000016587"/>
    </source>
</evidence>
<name>T2GDR7_MEGG1</name>
<dbReference type="PATRIC" id="fig|1121448.10.peg.2957"/>
<evidence type="ECO:0000256" key="1">
    <source>
        <dbReference type="ARBA" id="ARBA00022801"/>
    </source>
</evidence>
<dbReference type="HOGENOM" id="CLU_000445_43_7_7"/>
<dbReference type="InterPro" id="IPR036457">
    <property type="entry name" value="PPM-type-like_dom_sf"/>
</dbReference>
<dbReference type="Proteomes" id="UP000016587">
    <property type="component" value="Chromosome"/>
</dbReference>